<name>A0A3R9EP62_9PSEU</name>
<dbReference type="InterPro" id="IPR017517">
    <property type="entry name" value="Maleyloyr_isom"/>
</dbReference>
<dbReference type="InterPro" id="IPR017520">
    <property type="entry name" value="CHP03086"/>
</dbReference>
<dbReference type="EMBL" id="RSEC01000055">
    <property type="protein sequence ID" value="RSD14784.1"/>
    <property type="molecule type" value="Genomic_DNA"/>
</dbReference>
<accession>A0A3R9EP62</accession>
<dbReference type="GO" id="GO:0046872">
    <property type="term" value="F:metal ion binding"/>
    <property type="evidence" value="ECO:0007669"/>
    <property type="project" value="InterPro"/>
</dbReference>
<evidence type="ECO:0000259" key="1">
    <source>
        <dbReference type="Pfam" id="PF11716"/>
    </source>
</evidence>
<dbReference type="Gene3D" id="1.20.120.450">
    <property type="entry name" value="dinb family like domain"/>
    <property type="match status" value="1"/>
</dbReference>
<evidence type="ECO:0000313" key="3">
    <source>
        <dbReference type="Proteomes" id="UP000267081"/>
    </source>
</evidence>
<organism evidence="2 3">
    <name type="scientific">Amycolatopsis eburnea</name>
    <dbReference type="NCBI Taxonomy" id="2267691"/>
    <lineage>
        <taxon>Bacteria</taxon>
        <taxon>Bacillati</taxon>
        <taxon>Actinomycetota</taxon>
        <taxon>Actinomycetes</taxon>
        <taxon>Pseudonocardiales</taxon>
        <taxon>Pseudonocardiaceae</taxon>
        <taxon>Amycolatopsis</taxon>
    </lineage>
</organism>
<dbReference type="Pfam" id="PF11716">
    <property type="entry name" value="MDMPI_N"/>
    <property type="match status" value="1"/>
</dbReference>
<protein>
    <submittedName>
        <fullName evidence="2">TIGR03086 family protein</fullName>
    </submittedName>
</protein>
<feature type="domain" description="Mycothiol-dependent maleylpyruvate isomerase metal-binding" evidence="1">
    <location>
        <begin position="11"/>
        <end position="130"/>
    </location>
</feature>
<dbReference type="InterPro" id="IPR034660">
    <property type="entry name" value="DinB/YfiT-like"/>
</dbReference>
<dbReference type="AlphaFoldDB" id="A0A3R9EP62"/>
<dbReference type="SUPFAM" id="SSF109854">
    <property type="entry name" value="DinB/YfiT-like putative metalloenzymes"/>
    <property type="match status" value="1"/>
</dbReference>
<dbReference type="Proteomes" id="UP000267081">
    <property type="component" value="Unassembled WGS sequence"/>
</dbReference>
<dbReference type="RefSeq" id="WP_125312278.1">
    <property type="nucleotide sequence ID" value="NZ_RSEC01000055.1"/>
</dbReference>
<evidence type="ECO:0000313" key="2">
    <source>
        <dbReference type="EMBL" id="RSD14784.1"/>
    </source>
</evidence>
<sequence length="190" mass="20910">MTDLHELHEESFRTFGRLVNQVRDNQWEQPTPCPGWTVRDVVGHLVREQLWVPHLLAGLTIKEVGDRYDGDVLGDDPIRAWGRSSTAARAAWREPGATERIVHLSFGDTPASDYRWQLATDLVVHTWDLARGTGSGQPIRDDFAEVLLAVMGSRLRSRQGSGTIGDGVPVADGAPAADRLLSLAGRDPRA</sequence>
<keyword evidence="3" id="KW-1185">Reference proteome</keyword>
<proteinExistence type="predicted"/>
<dbReference type="NCBIfam" id="TIGR03083">
    <property type="entry name" value="maleylpyruvate isomerase family mycothiol-dependent enzyme"/>
    <property type="match status" value="1"/>
</dbReference>
<comment type="caution">
    <text evidence="2">The sequence shown here is derived from an EMBL/GenBank/DDBJ whole genome shotgun (WGS) entry which is preliminary data.</text>
</comment>
<dbReference type="NCBIfam" id="TIGR03086">
    <property type="entry name" value="TIGR03086 family metal-binding protein"/>
    <property type="match status" value="1"/>
</dbReference>
<dbReference type="InterPro" id="IPR024344">
    <property type="entry name" value="MDMPI_metal-binding"/>
</dbReference>
<reference evidence="2 3" key="1">
    <citation type="submission" date="2018-12" db="EMBL/GenBank/DDBJ databases">
        <title>Amycolatopsis eburnea sp. nov. actinomycete associate with arbuscular mycorrhiza fungal spore.</title>
        <authorList>
            <person name="Lumyong S."/>
            <person name="Chaiya L."/>
        </authorList>
    </citation>
    <scope>NUCLEOTIDE SEQUENCE [LARGE SCALE GENOMIC DNA]</scope>
    <source>
        <strain evidence="2 3">GLM-1</strain>
    </source>
</reference>
<dbReference type="OrthoDB" id="5185819at2"/>
<gene>
    <name evidence="2" type="ORF">EIY87_24685</name>
</gene>